<dbReference type="EMBL" id="JALPRY010000036">
    <property type="protein sequence ID" value="MCK8782677.1"/>
    <property type="molecule type" value="Genomic_DNA"/>
</dbReference>
<accession>A0ABT0IXR0</accession>
<dbReference type="InterPro" id="IPR036909">
    <property type="entry name" value="Cyt_c-like_dom_sf"/>
</dbReference>
<gene>
    <name evidence="6" type="ORF">M0654_22165</name>
</gene>
<keyword evidence="1 4" id="KW-0349">Heme</keyword>
<name>A0ABT0IXR0_9HYPH</name>
<evidence type="ECO:0000256" key="2">
    <source>
        <dbReference type="ARBA" id="ARBA00022723"/>
    </source>
</evidence>
<evidence type="ECO:0000313" key="6">
    <source>
        <dbReference type="EMBL" id="MCK8782677.1"/>
    </source>
</evidence>
<evidence type="ECO:0000313" key="7">
    <source>
        <dbReference type="Proteomes" id="UP001202827"/>
    </source>
</evidence>
<dbReference type="SUPFAM" id="SSF46626">
    <property type="entry name" value="Cytochrome c"/>
    <property type="match status" value="1"/>
</dbReference>
<dbReference type="InterPro" id="IPR009056">
    <property type="entry name" value="Cyt_c-like_dom"/>
</dbReference>
<dbReference type="PROSITE" id="PS51007">
    <property type="entry name" value="CYTC"/>
    <property type="match status" value="1"/>
</dbReference>
<comment type="caution">
    <text evidence="6">The sequence shown here is derived from an EMBL/GenBank/DDBJ whole genome shotgun (WGS) entry which is preliminary data.</text>
</comment>
<feature type="domain" description="Cytochrome c" evidence="5">
    <location>
        <begin position="46"/>
        <end position="136"/>
    </location>
</feature>
<dbReference type="Pfam" id="PF00034">
    <property type="entry name" value="Cytochrom_C"/>
    <property type="match status" value="1"/>
</dbReference>
<evidence type="ECO:0000256" key="1">
    <source>
        <dbReference type="ARBA" id="ARBA00022617"/>
    </source>
</evidence>
<proteinExistence type="predicted"/>
<evidence type="ECO:0000256" key="3">
    <source>
        <dbReference type="ARBA" id="ARBA00023004"/>
    </source>
</evidence>
<evidence type="ECO:0000259" key="5">
    <source>
        <dbReference type="PROSITE" id="PS51007"/>
    </source>
</evidence>
<evidence type="ECO:0000256" key="4">
    <source>
        <dbReference type="PROSITE-ProRule" id="PRU00433"/>
    </source>
</evidence>
<keyword evidence="2 4" id="KW-0479">Metal-binding</keyword>
<dbReference type="Proteomes" id="UP001202827">
    <property type="component" value="Unassembled WGS sequence"/>
</dbReference>
<organism evidence="6 7">
    <name type="scientific">Neorhizobium turbinariae</name>
    <dbReference type="NCBI Taxonomy" id="2937795"/>
    <lineage>
        <taxon>Bacteria</taxon>
        <taxon>Pseudomonadati</taxon>
        <taxon>Pseudomonadota</taxon>
        <taxon>Alphaproteobacteria</taxon>
        <taxon>Hyphomicrobiales</taxon>
        <taxon>Rhizobiaceae</taxon>
        <taxon>Rhizobium/Agrobacterium group</taxon>
        <taxon>Neorhizobium</taxon>
    </lineage>
</organism>
<protein>
    <submittedName>
        <fullName evidence="6">Cytochrome C</fullName>
    </submittedName>
</protein>
<sequence>MPTKSVWPKIVALTLLIGVPLATGLAVTLAKARLKQDAVAEALTGGDLSLAPPIFRRYGCVGCHTIPGIAGADGKVGGRLVGLSDQVYIGGVANNTADNLVAWIVLPQRFSPNSAMPATGVTESEARHLAAYLYAH</sequence>
<reference evidence="6 7" key="1">
    <citation type="submission" date="2022-04" db="EMBL/GenBank/DDBJ databases">
        <title>Rhizobium coralii sp. nov., isolated from coral Turbinaria peltata.</title>
        <authorList>
            <person name="Sun H."/>
        </authorList>
    </citation>
    <scope>NUCLEOTIDE SEQUENCE [LARGE SCALE GENOMIC DNA]</scope>
    <source>
        <strain evidence="6 7">NTR19</strain>
    </source>
</reference>
<keyword evidence="3 4" id="KW-0408">Iron</keyword>
<dbReference type="Gene3D" id="1.10.760.10">
    <property type="entry name" value="Cytochrome c-like domain"/>
    <property type="match status" value="1"/>
</dbReference>
<keyword evidence="7" id="KW-1185">Reference proteome</keyword>